<feature type="transmembrane region" description="Helical" evidence="1">
    <location>
        <begin position="12"/>
        <end position="34"/>
    </location>
</feature>
<dbReference type="AlphaFoldDB" id="A0A7S8ITE4"/>
<dbReference type="RefSeq" id="WP_200983848.1">
    <property type="nucleotide sequence ID" value="NZ_CP064654.1"/>
</dbReference>
<dbReference type="KEGG" id="qso:IRL76_05850"/>
<accession>A0A7S8ITE4</accession>
<dbReference type="InterPro" id="IPR028087">
    <property type="entry name" value="Tad_N"/>
</dbReference>
<keyword evidence="4" id="KW-1185">Reference proteome</keyword>
<feature type="domain" description="Putative Flp pilus-assembly TadG-like N-terminal" evidence="2">
    <location>
        <begin position="10"/>
        <end position="57"/>
    </location>
</feature>
<sequence length="520" mass="54381">MRAVRADVSGNALMLTAMGAPVIFGGAGLGVDLAQYYMFKRELQYAVDQAAVAGAWARGNGDKGVYYKTRALQEFSANLSTTSGYSPTLTYDIEDYGDDKQNSVVVTAKITTNLPFSKLLIGSATDVAVKAQASFEELEEYNPCLYALNTTANSALWFNGDPTVDAKCGVGARSTSATSVRTNGGSGPQDINFAISGGSISDGSGAFENAAVVENLEDLIDPFEGITPPDNPTPRTLSCGYSTGKWTADEKATKVATYKYYKGQTEAKAVKAGVYTYSGAQAPTTSITTTLSMTFTSQPVDYTSDLKVVGPYKKTGNGPDTIWEEESSTTKYEYSNIVQETAAAGAMQPGTYTDFEISCDTVLSSGIYVINGGKFKLNAGNKLIGSGVLFVLKGGAELQINGGAEVSLSPMSSTEMVAAGVDSETATKIAGMLIFEDPSSAGSAKSKINGGANFELNGIVYMPRSDVQLAGHMSASSQCLMLMSNTIQISGTADLTTLCPVGKEPDVVVGGGGTRVRLVS</sequence>
<name>A0A7S8ITE4_9SPHN</name>
<organism evidence="3 4">
    <name type="scientific">Qipengyuania soli</name>
    <dbReference type="NCBI Taxonomy" id="2782568"/>
    <lineage>
        <taxon>Bacteria</taxon>
        <taxon>Pseudomonadati</taxon>
        <taxon>Pseudomonadota</taxon>
        <taxon>Alphaproteobacteria</taxon>
        <taxon>Sphingomonadales</taxon>
        <taxon>Erythrobacteraceae</taxon>
        <taxon>Qipengyuania</taxon>
    </lineage>
</organism>
<reference evidence="3 4" key="1">
    <citation type="submission" date="2020-11" db="EMBL/GenBank/DDBJ databases">
        <title>The genome sequence of Erythrobacter sp. 6D36.</title>
        <authorList>
            <person name="Liu Y."/>
        </authorList>
    </citation>
    <scope>NUCLEOTIDE SEQUENCE [LARGE SCALE GENOMIC DNA]</scope>
    <source>
        <strain evidence="3 4">6D36</strain>
    </source>
</reference>
<gene>
    <name evidence="3" type="ORF">IRL76_05850</name>
</gene>
<evidence type="ECO:0000313" key="3">
    <source>
        <dbReference type="EMBL" id="QPD00054.1"/>
    </source>
</evidence>
<evidence type="ECO:0000259" key="2">
    <source>
        <dbReference type="Pfam" id="PF13400"/>
    </source>
</evidence>
<keyword evidence="1" id="KW-0812">Transmembrane</keyword>
<keyword evidence="1" id="KW-1133">Transmembrane helix</keyword>
<dbReference type="EMBL" id="CP064654">
    <property type="protein sequence ID" value="QPD00054.1"/>
    <property type="molecule type" value="Genomic_DNA"/>
</dbReference>
<proteinExistence type="predicted"/>
<protein>
    <submittedName>
        <fullName evidence="3">Pilus assembly protein</fullName>
    </submittedName>
</protein>
<evidence type="ECO:0000256" key="1">
    <source>
        <dbReference type="SAM" id="Phobius"/>
    </source>
</evidence>
<dbReference type="Pfam" id="PF13400">
    <property type="entry name" value="Tad"/>
    <property type="match status" value="1"/>
</dbReference>
<dbReference type="Proteomes" id="UP000594459">
    <property type="component" value="Chromosome"/>
</dbReference>
<keyword evidence="1" id="KW-0472">Membrane</keyword>
<evidence type="ECO:0000313" key="4">
    <source>
        <dbReference type="Proteomes" id="UP000594459"/>
    </source>
</evidence>